<comment type="caution">
    <text evidence="6">The sequence shown here is derived from an EMBL/GenBank/DDBJ whole genome shotgun (WGS) entry which is preliminary data.</text>
</comment>
<evidence type="ECO:0000259" key="5">
    <source>
        <dbReference type="PROSITE" id="PS51387"/>
    </source>
</evidence>
<dbReference type="GO" id="GO:0016301">
    <property type="term" value="F:kinase activity"/>
    <property type="evidence" value="ECO:0007669"/>
    <property type="project" value="UniProtKB-KW"/>
</dbReference>
<dbReference type="PANTHER" id="PTHR42973:SF54">
    <property type="entry name" value="FAD-BINDING PCMH-TYPE DOMAIN-CONTAINING PROTEIN"/>
    <property type="match status" value="1"/>
</dbReference>
<evidence type="ECO:0000256" key="2">
    <source>
        <dbReference type="ARBA" id="ARBA00022630"/>
    </source>
</evidence>
<comment type="similarity">
    <text evidence="1">Belongs to the oxygen-dependent FAD-linked oxidoreductase family.</text>
</comment>
<dbReference type="Gene3D" id="3.30.465.10">
    <property type="match status" value="1"/>
</dbReference>
<dbReference type="RefSeq" id="XP_022495472.1">
    <property type="nucleotide sequence ID" value="XM_022648594.1"/>
</dbReference>
<dbReference type="InterPro" id="IPR050416">
    <property type="entry name" value="FAD-linked_Oxidoreductase"/>
</dbReference>
<evidence type="ECO:0000256" key="1">
    <source>
        <dbReference type="ARBA" id="ARBA00005466"/>
    </source>
</evidence>
<sequence length="505" mass="55552">MPSAEESANFLVSLGLRPEQIEIATANGQAAPSKVVEFTLSLLHPDLVEFPGSEGYSLSVKGNWSWLARKTASAIFHPTLTSHVATAVRLLEFYDVKFAVRGGGHSPNPGWASIQDGLLISTHRLNALHLDEASGVVSIGAGNRWGMVYRHLEKFGLITTGGHSAPVGCVGQITGCGNSPWFHKYGWSCQNVVNFEIVTSGGKVLNASRNENTDLWWALQGGSNNFGIVTRLDMATFPAPEGVWGGQIFWEHSNDTQRKVLEAYHDFATRRIGIDPGVESLTGFGTLSGQKYIQSVLSADRNVLEGCHPYAFGGFFALAPAAVTGNCRPSRLAAHDEFKEDDIHPRIYFSEETRFADLDYLQRAVDIFYEVFDEASKTKDAVACLNFSPIAARTIRMSNERGGTAPGWDEEDQNIVFLDNAWLRAEDDELMLRLGQTCIARLRTAARELGVLKQQIWMNNAGPDDDVIGSYATESVARLGDISLKYDPNRTFQRLLTGGYKLERN</sequence>
<evidence type="ECO:0000256" key="4">
    <source>
        <dbReference type="ARBA" id="ARBA00023002"/>
    </source>
</evidence>
<dbReference type="PROSITE" id="PS51387">
    <property type="entry name" value="FAD_PCMH"/>
    <property type="match status" value="1"/>
</dbReference>
<keyword evidence="6" id="KW-0418">Kinase</keyword>
<dbReference type="InterPro" id="IPR016169">
    <property type="entry name" value="FAD-bd_PCMH_sub2"/>
</dbReference>
<dbReference type="AlphaFoldDB" id="A0A178C8Z6"/>
<organism evidence="6 7">
    <name type="scientific">Fonsecaea nubica</name>
    <dbReference type="NCBI Taxonomy" id="856822"/>
    <lineage>
        <taxon>Eukaryota</taxon>
        <taxon>Fungi</taxon>
        <taxon>Dikarya</taxon>
        <taxon>Ascomycota</taxon>
        <taxon>Pezizomycotina</taxon>
        <taxon>Eurotiomycetes</taxon>
        <taxon>Chaetothyriomycetidae</taxon>
        <taxon>Chaetothyriales</taxon>
        <taxon>Herpotrichiellaceae</taxon>
        <taxon>Fonsecaea</taxon>
    </lineage>
</organism>
<dbReference type="GO" id="GO:0071949">
    <property type="term" value="F:FAD binding"/>
    <property type="evidence" value="ECO:0007669"/>
    <property type="project" value="InterPro"/>
</dbReference>
<feature type="domain" description="FAD-binding PCMH-type" evidence="5">
    <location>
        <begin position="68"/>
        <end position="239"/>
    </location>
</feature>
<keyword evidence="6" id="KW-0808">Transferase</keyword>
<dbReference type="EMBL" id="LVCJ01000108">
    <property type="protein sequence ID" value="OAL25874.1"/>
    <property type="molecule type" value="Genomic_DNA"/>
</dbReference>
<dbReference type="Pfam" id="PF01565">
    <property type="entry name" value="FAD_binding_4"/>
    <property type="match status" value="1"/>
</dbReference>
<evidence type="ECO:0000256" key="3">
    <source>
        <dbReference type="ARBA" id="ARBA00022827"/>
    </source>
</evidence>
<accession>A0A178C8Z6</accession>
<dbReference type="PANTHER" id="PTHR42973">
    <property type="entry name" value="BINDING OXIDOREDUCTASE, PUTATIVE (AFU_ORTHOLOGUE AFUA_1G17690)-RELATED"/>
    <property type="match status" value="1"/>
</dbReference>
<proteinExistence type="inferred from homology"/>
<name>A0A178C8Z6_9EURO</name>
<dbReference type="SUPFAM" id="SSF56176">
    <property type="entry name" value="FAD-binding/transporter-associated domain-like"/>
    <property type="match status" value="1"/>
</dbReference>
<dbReference type="OrthoDB" id="4154786at2759"/>
<dbReference type="InterPro" id="IPR016166">
    <property type="entry name" value="FAD-bd_PCMH"/>
</dbReference>
<dbReference type="InterPro" id="IPR006094">
    <property type="entry name" value="Oxid_FAD_bind_N"/>
</dbReference>
<evidence type="ECO:0000313" key="7">
    <source>
        <dbReference type="Proteomes" id="UP000185904"/>
    </source>
</evidence>
<evidence type="ECO:0000313" key="6">
    <source>
        <dbReference type="EMBL" id="OAL25874.1"/>
    </source>
</evidence>
<protein>
    <submittedName>
        <fullName evidence="6">AGC/RSK protein kinase</fullName>
    </submittedName>
</protein>
<dbReference type="GO" id="GO:0016491">
    <property type="term" value="F:oxidoreductase activity"/>
    <property type="evidence" value="ECO:0007669"/>
    <property type="project" value="UniProtKB-KW"/>
</dbReference>
<dbReference type="Proteomes" id="UP000185904">
    <property type="component" value="Unassembled WGS sequence"/>
</dbReference>
<keyword evidence="7" id="KW-1185">Reference proteome</keyword>
<reference evidence="6 7" key="1">
    <citation type="submission" date="2016-03" db="EMBL/GenBank/DDBJ databases">
        <title>The draft genome sequence of Fonsecaea nubica causative agent of cutaneous subcutaneous infection in human host.</title>
        <authorList>
            <person name="Costa F."/>
            <person name="Sybren D.H."/>
            <person name="Raittz R.T."/>
            <person name="Weiss V.A."/>
            <person name="Leao A.C."/>
            <person name="Gomes R."/>
            <person name="De Souza E.M."/>
            <person name="Pedrosa F.O."/>
            <person name="Steffens M.B."/>
            <person name="Bombassaro A."/>
            <person name="Tadra-Sfeir M.Z."/>
            <person name="Moreno L.F."/>
            <person name="Najafzadeh M.J."/>
            <person name="Felipe M.S."/>
            <person name="Teixeira M."/>
            <person name="Sun J."/>
            <person name="Xi L."/>
            <person name="Castro M.A."/>
            <person name="Vicente V.A."/>
        </authorList>
    </citation>
    <scope>NUCLEOTIDE SEQUENCE [LARGE SCALE GENOMIC DNA]</scope>
    <source>
        <strain evidence="6 7">CBS 269.64</strain>
    </source>
</reference>
<dbReference type="InterPro" id="IPR036318">
    <property type="entry name" value="FAD-bd_PCMH-like_sf"/>
</dbReference>
<dbReference type="GeneID" id="34593725"/>
<keyword evidence="2" id="KW-0285">Flavoprotein</keyword>
<keyword evidence="4" id="KW-0560">Oxidoreductase</keyword>
<gene>
    <name evidence="6" type="ORF">AYO20_10336</name>
</gene>
<keyword evidence="3" id="KW-0274">FAD</keyword>